<accession>A0A9D4FND5</accession>
<organism evidence="2 3">
    <name type="scientific">Dreissena polymorpha</name>
    <name type="common">Zebra mussel</name>
    <name type="synonym">Mytilus polymorpha</name>
    <dbReference type="NCBI Taxonomy" id="45954"/>
    <lineage>
        <taxon>Eukaryota</taxon>
        <taxon>Metazoa</taxon>
        <taxon>Spiralia</taxon>
        <taxon>Lophotrochozoa</taxon>
        <taxon>Mollusca</taxon>
        <taxon>Bivalvia</taxon>
        <taxon>Autobranchia</taxon>
        <taxon>Heteroconchia</taxon>
        <taxon>Euheterodonta</taxon>
        <taxon>Imparidentia</taxon>
        <taxon>Neoheterodontei</taxon>
        <taxon>Myida</taxon>
        <taxon>Dreissenoidea</taxon>
        <taxon>Dreissenidae</taxon>
        <taxon>Dreissena</taxon>
    </lineage>
</organism>
<feature type="signal peptide" evidence="1">
    <location>
        <begin position="1"/>
        <end position="16"/>
    </location>
</feature>
<gene>
    <name evidence="2" type="ORF">DPMN_152641</name>
</gene>
<keyword evidence="1" id="KW-0732">Signal</keyword>
<dbReference type="AlphaFoldDB" id="A0A9D4FND5"/>
<evidence type="ECO:0000256" key="1">
    <source>
        <dbReference type="SAM" id="SignalP"/>
    </source>
</evidence>
<dbReference type="EMBL" id="JAIWYP010000007">
    <property type="protein sequence ID" value="KAH3799037.1"/>
    <property type="molecule type" value="Genomic_DNA"/>
</dbReference>
<reference evidence="2" key="2">
    <citation type="submission" date="2020-11" db="EMBL/GenBank/DDBJ databases">
        <authorList>
            <person name="McCartney M.A."/>
            <person name="Auch B."/>
            <person name="Kono T."/>
            <person name="Mallez S."/>
            <person name="Becker A."/>
            <person name="Gohl D.M."/>
            <person name="Silverstein K.A.T."/>
            <person name="Koren S."/>
            <person name="Bechman K.B."/>
            <person name="Herman A."/>
            <person name="Abrahante J.E."/>
            <person name="Garbe J."/>
        </authorList>
    </citation>
    <scope>NUCLEOTIDE SEQUENCE</scope>
    <source>
        <strain evidence="2">Duluth1</strain>
        <tissue evidence="2">Whole animal</tissue>
    </source>
</reference>
<feature type="chain" id="PRO_5039029516" description="Secreted protein" evidence="1">
    <location>
        <begin position="17"/>
        <end position="93"/>
    </location>
</feature>
<name>A0A9D4FND5_DREPO</name>
<evidence type="ECO:0000313" key="3">
    <source>
        <dbReference type="Proteomes" id="UP000828390"/>
    </source>
</evidence>
<dbReference type="Proteomes" id="UP000828390">
    <property type="component" value="Unassembled WGS sequence"/>
</dbReference>
<keyword evidence="3" id="KW-1185">Reference proteome</keyword>
<comment type="caution">
    <text evidence="2">The sequence shown here is derived from an EMBL/GenBank/DDBJ whole genome shotgun (WGS) entry which is preliminary data.</text>
</comment>
<evidence type="ECO:0000313" key="2">
    <source>
        <dbReference type="EMBL" id="KAH3799037.1"/>
    </source>
</evidence>
<proteinExistence type="predicted"/>
<reference evidence="2" key="1">
    <citation type="journal article" date="2019" name="bioRxiv">
        <title>The Genome of the Zebra Mussel, Dreissena polymorpha: A Resource for Invasive Species Research.</title>
        <authorList>
            <person name="McCartney M.A."/>
            <person name="Auch B."/>
            <person name="Kono T."/>
            <person name="Mallez S."/>
            <person name="Zhang Y."/>
            <person name="Obille A."/>
            <person name="Becker A."/>
            <person name="Abrahante J.E."/>
            <person name="Garbe J."/>
            <person name="Badalamenti J.P."/>
            <person name="Herman A."/>
            <person name="Mangelson H."/>
            <person name="Liachko I."/>
            <person name="Sullivan S."/>
            <person name="Sone E.D."/>
            <person name="Koren S."/>
            <person name="Silverstein K.A.T."/>
            <person name="Beckman K.B."/>
            <person name="Gohl D.M."/>
        </authorList>
    </citation>
    <scope>NUCLEOTIDE SEQUENCE</scope>
    <source>
        <strain evidence="2">Duluth1</strain>
        <tissue evidence="2">Whole animal</tissue>
    </source>
</reference>
<sequence length="93" mass="10414">MTSFKAVSYTVVCVWAIQVTCSNVENAENPVGDLRACMHGTYGPRYRFEVLPSGGWDNLRNKETGMIVKLNFLNAEPQKTGGFCCQMVFLRCL</sequence>
<evidence type="ECO:0008006" key="4">
    <source>
        <dbReference type="Google" id="ProtNLM"/>
    </source>
</evidence>
<protein>
    <recommendedName>
        <fullName evidence="4">Secreted protein</fullName>
    </recommendedName>
</protein>